<organism evidence="2 3">
    <name type="scientific">Burkholderia multivorans</name>
    <dbReference type="NCBI Taxonomy" id="87883"/>
    <lineage>
        <taxon>Bacteria</taxon>
        <taxon>Pseudomonadati</taxon>
        <taxon>Pseudomonadota</taxon>
        <taxon>Betaproteobacteria</taxon>
        <taxon>Burkholderiales</taxon>
        <taxon>Burkholderiaceae</taxon>
        <taxon>Burkholderia</taxon>
        <taxon>Burkholderia cepacia complex</taxon>
    </lineage>
</organism>
<dbReference type="AlphaFoldDB" id="A0A2S9MGR2"/>
<protein>
    <submittedName>
        <fullName evidence="2">DUF4123 domain-containing protein</fullName>
    </submittedName>
</protein>
<evidence type="ECO:0000259" key="1">
    <source>
        <dbReference type="Pfam" id="PF13503"/>
    </source>
</evidence>
<sequence length="294" mass="33686">MKTADDNGKLYGLADGAQYPEALATWVLEFSPEVRSLFEGLPEEEAGNAAPILFEIDDAHSEWVRHVDLMDRYRPCFTVMRSALDVDALKIHFQRFLFADIGEGMQVLLRWFDPRSLPSIVDVFGKAASIELMHPITTWMYRGANSEWQYLAIDDHSHGDHVGQFSLSLDQRQLDALEKHDEPHALMSELSDLGLIDANQPYAIRYRDFLRRYDRAIQWGLTLRADRHAFCVASYQYGEAFDRQSDIRSAIRLAVADEASLLQAFELVPAYIWRDLMRDVGSRAKPSDGKEDER</sequence>
<evidence type="ECO:0000313" key="3">
    <source>
        <dbReference type="Proteomes" id="UP000238982"/>
    </source>
</evidence>
<comment type="caution">
    <text evidence="2">The sequence shown here is derived from an EMBL/GenBank/DDBJ whole genome shotgun (WGS) entry which is preliminary data.</text>
</comment>
<dbReference type="InterPro" id="IPR025391">
    <property type="entry name" value="DUF4123"/>
</dbReference>
<dbReference type="Gene3D" id="3.20.20.450">
    <property type="entry name" value="EAL domain"/>
    <property type="match status" value="1"/>
</dbReference>
<proteinExistence type="predicted"/>
<gene>
    <name evidence="2" type="ORF">C6Q15_22620</name>
</gene>
<accession>A0A2S9MGR2</accession>
<reference evidence="2 3" key="1">
    <citation type="submission" date="2018-03" db="EMBL/GenBank/DDBJ databases">
        <authorList>
            <person name="Keele B.F."/>
        </authorList>
    </citation>
    <scope>NUCLEOTIDE SEQUENCE [LARGE SCALE GENOMIC DNA]</scope>
    <source>
        <strain evidence="2 3">AU19729</strain>
    </source>
</reference>
<dbReference type="Pfam" id="PF13503">
    <property type="entry name" value="DUF4123"/>
    <property type="match status" value="1"/>
</dbReference>
<evidence type="ECO:0000313" key="2">
    <source>
        <dbReference type="EMBL" id="PRF57546.1"/>
    </source>
</evidence>
<dbReference type="RefSeq" id="WP_060041640.1">
    <property type="nucleotide sequence ID" value="NZ_CADFDA010000011.1"/>
</dbReference>
<dbReference type="Proteomes" id="UP000238982">
    <property type="component" value="Unassembled WGS sequence"/>
</dbReference>
<dbReference type="InterPro" id="IPR035919">
    <property type="entry name" value="EAL_sf"/>
</dbReference>
<dbReference type="EMBL" id="PVGH01000083">
    <property type="protein sequence ID" value="PRF57546.1"/>
    <property type="molecule type" value="Genomic_DNA"/>
</dbReference>
<name>A0A2S9MGR2_9BURK</name>
<feature type="domain" description="DUF4123" evidence="1">
    <location>
        <begin position="10"/>
        <end position="124"/>
    </location>
</feature>